<comment type="caution">
    <text evidence="2">The sequence shown here is derived from an EMBL/GenBank/DDBJ whole genome shotgun (WGS) entry which is preliminary data.</text>
</comment>
<feature type="region of interest" description="Disordered" evidence="1">
    <location>
        <begin position="1"/>
        <end position="30"/>
    </location>
</feature>
<gene>
    <name evidence="2" type="ORF">S06H3_44945</name>
</gene>
<sequence>MGLTRRGYTGGPPPLCIKGPPIGPPPPPDAPAHTLNIFTHWFQYPPWDPWDSIDIWLLHYAGPPLQYQGQLQTRGHDLSATFTYVDWSKTWELHIINFTPPDTSLTSHWDTVHVDPTKPFTTPLLR</sequence>
<accession>X1NI52</accession>
<name>X1NI52_9ZZZZ</name>
<protein>
    <submittedName>
        <fullName evidence="2">Uncharacterized protein</fullName>
    </submittedName>
</protein>
<evidence type="ECO:0000313" key="2">
    <source>
        <dbReference type="EMBL" id="GAI43702.1"/>
    </source>
</evidence>
<dbReference type="AlphaFoldDB" id="X1NI52"/>
<proteinExistence type="predicted"/>
<evidence type="ECO:0000256" key="1">
    <source>
        <dbReference type="SAM" id="MobiDB-lite"/>
    </source>
</evidence>
<feature type="non-terminal residue" evidence="2">
    <location>
        <position position="126"/>
    </location>
</feature>
<organism evidence="2">
    <name type="scientific">marine sediment metagenome</name>
    <dbReference type="NCBI Taxonomy" id="412755"/>
    <lineage>
        <taxon>unclassified sequences</taxon>
        <taxon>metagenomes</taxon>
        <taxon>ecological metagenomes</taxon>
    </lineage>
</organism>
<dbReference type="EMBL" id="BARV01028007">
    <property type="protein sequence ID" value="GAI43702.1"/>
    <property type="molecule type" value="Genomic_DNA"/>
</dbReference>
<feature type="compositionally biased region" description="Pro residues" evidence="1">
    <location>
        <begin position="11"/>
        <end position="30"/>
    </location>
</feature>
<reference evidence="2" key="1">
    <citation type="journal article" date="2014" name="Front. Microbiol.">
        <title>High frequency of phylogenetically diverse reductive dehalogenase-homologous genes in deep subseafloor sedimentary metagenomes.</title>
        <authorList>
            <person name="Kawai M."/>
            <person name="Futagami T."/>
            <person name="Toyoda A."/>
            <person name="Takaki Y."/>
            <person name="Nishi S."/>
            <person name="Hori S."/>
            <person name="Arai W."/>
            <person name="Tsubouchi T."/>
            <person name="Morono Y."/>
            <person name="Uchiyama I."/>
            <person name="Ito T."/>
            <person name="Fujiyama A."/>
            <person name="Inagaki F."/>
            <person name="Takami H."/>
        </authorList>
    </citation>
    <scope>NUCLEOTIDE SEQUENCE</scope>
    <source>
        <strain evidence="2">Expedition CK06-06</strain>
    </source>
</reference>